<dbReference type="Pfam" id="PF00190">
    <property type="entry name" value="Cupin_1"/>
    <property type="match status" value="1"/>
</dbReference>
<name>A0A9P7B0T0_9HELO</name>
<comment type="subcellular location">
    <subcellularLocation>
        <location evidence="1">Secreted</location>
    </subcellularLocation>
</comment>
<proteinExistence type="inferred from homology"/>
<keyword evidence="5" id="KW-0464">Manganese</keyword>
<dbReference type="SMART" id="SM00835">
    <property type="entry name" value="Cupin_1"/>
    <property type="match status" value="1"/>
</dbReference>
<dbReference type="InterPro" id="IPR014710">
    <property type="entry name" value="RmlC-like_jellyroll"/>
</dbReference>
<dbReference type="GO" id="GO:0005576">
    <property type="term" value="C:extracellular region"/>
    <property type="evidence" value="ECO:0007669"/>
    <property type="project" value="UniProtKB-SubCell"/>
</dbReference>
<feature type="signal peptide" evidence="6">
    <location>
        <begin position="1"/>
        <end position="20"/>
    </location>
</feature>
<evidence type="ECO:0000313" key="8">
    <source>
        <dbReference type="EMBL" id="KAG0652394.1"/>
    </source>
</evidence>
<comment type="caution">
    <text evidence="8">The sequence shown here is derived from an EMBL/GenBank/DDBJ whole genome shotgun (WGS) entry which is preliminary data.</text>
</comment>
<dbReference type="OrthoDB" id="1921208at2759"/>
<dbReference type="PANTHER" id="PTHR31238">
    <property type="entry name" value="GERMIN-LIKE PROTEIN SUBFAMILY 3 MEMBER 3"/>
    <property type="match status" value="1"/>
</dbReference>
<dbReference type="InterPro" id="IPR011051">
    <property type="entry name" value="RmlC_Cupin_sf"/>
</dbReference>
<evidence type="ECO:0000256" key="6">
    <source>
        <dbReference type="SAM" id="SignalP"/>
    </source>
</evidence>
<accession>A0A9P7B0T0</accession>
<evidence type="ECO:0000256" key="5">
    <source>
        <dbReference type="ARBA" id="ARBA00023211"/>
    </source>
</evidence>
<reference evidence="8" key="1">
    <citation type="submission" date="2019-07" db="EMBL/GenBank/DDBJ databases">
        <title>Hyphodiscus hymeniophilus genome sequencing and assembly.</title>
        <authorList>
            <person name="Kramer G."/>
            <person name="Nodwell J."/>
        </authorList>
    </citation>
    <scope>NUCLEOTIDE SEQUENCE</scope>
    <source>
        <strain evidence="8">ATCC 34498</strain>
    </source>
</reference>
<protein>
    <submittedName>
        <fullName evidence="8">Spherulin-1B</fullName>
    </submittedName>
</protein>
<organism evidence="8 9">
    <name type="scientific">Hyphodiscus hymeniophilus</name>
    <dbReference type="NCBI Taxonomy" id="353542"/>
    <lineage>
        <taxon>Eukaryota</taxon>
        <taxon>Fungi</taxon>
        <taxon>Dikarya</taxon>
        <taxon>Ascomycota</taxon>
        <taxon>Pezizomycotina</taxon>
        <taxon>Leotiomycetes</taxon>
        <taxon>Helotiales</taxon>
        <taxon>Hyphodiscaceae</taxon>
        <taxon>Hyphodiscus</taxon>
    </lineage>
</organism>
<dbReference type="GO" id="GO:0030145">
    <property type="term" value="F:manganese ion binding"/>
    <property type="evidence" value="ECO:0007669"/>
    <property type="project" value="InterPro"/>
</dbReference>
<evidence type="ECO:0000256" key="4">
    <source>
        <dbReference type="ARBA" id="ARBA00022723"/>
    </source>
</evidence>
<dbReference type="AlphaFoldDB" id="A0A9P7B0T0"/>
<evidence type="ECO:0000256" key="2">
    <source>
        <dbReference type="ARBA" id="ARBA00007456"/>
    </source>
</evidence>
<dbReference type="InterPro" id="IPR006045">
    <property type="entry name" value="Cupin_1"/>
</dbReference>
<keyword evidence="6" id="KW-0732">Signal</keyword>
<dbReference type="SUPFAM" id="SSF51182">
    <property type="entry name" value="RmlC-like cupins"/>
    <property type="match status" value="1"/>
</dbReference>
<sequence>MHSRLLSAGLLAITINTALAVPLAPRITDPNPVITQDLLSSLELAPTVADRLTILDKADPAGSYFKYNFNLAANPSPGGGTGLGGSGVLANRKNFPALIGLGVAASVGFLNPCGMNTPHTHPRATEFLTIASGSNVTSGFIQESGETTPITFTLNQYEGGIFPMGSIHYEFNDSCEPAVFIAAFGAEDPGLSRIAQNFFGLAPDIVDSDLGYPSFLDHTNIAKFAPTIPAAFALGTKECLNRCGIKY</sequence>
<dbReference type="Proteomes" id="UP000785200">
    <property type="component" value="Unassembled WGS sequence"/>
</dbReference>
<dbReference type="EMBL" id="VNKQ01000003">
    <property type="protein sequence ID" value="KAG0652394.1"/>
    <property type="molecule type" value="Genomic_DNA"/>
</dbReference>
<dbReference type="InterPro" id="IPR001929">
    <property type="entry name" value="Germin"/>
</dbReference>
<comment type="similarity">
    <text evidence="2">Belongs to the germin family.</text>
</comment>
<evidence type="ECO:0000313" key="9">
    <source>
        <dbReference type="Proteomes" id="UP000785200"/>
    </source>
</evidence>
<keyword evidence="9" id="KW-1185">Reference proteome</keyword>
<dbReference type="PRINTS" id="PR00325">
    <property type="entry name" value="GERMIN"/>
</dbReference>
<dbReference type="Gene3D" id="2.60.120.10">
    <property type="entry name" value="Jelly Rolls"/>
    <property type="match status" value="1"/>
</dbReference>
<feature type="chain" id="PRO_5040152274" evidence="6">
    <location>
        <begin position="21"/>
        <end position="247"/>
    </location>
</feature>
<keyword evidence="4" id="KW-0479">Metal-binding</keyword>
<evidence type="ECO:0000259" key="7">
    <source>
        <dbReference type="SMART" id="SM00835"/>
    </source>
</evidence>
<evidence type="ECO:0000256" key="3">
    <source>
        <dbReference type="ARBA" id="ARBA00022525"/>
    </source>
</evidence>
<dbReference type="CDD" id="cd02241">
    <property type="entry name" value="cupin_OxOx"/>
    <property type="match status" value="1"/>
</dbReference>
<feature type="domain" description="Cupin type-1" evidence="7">
    <location>
        <begin position="69"/>
        <end position="207"/>
    </location>
</feature>
<gene>
    <name evidence="8" type="ORF">D0Z07_1473</name>
</gene>
<evidence type="ECO:0000256" key="1">
    <source>
        <dbReference type="ARBA" id="ARBA00004613"/>
    </source>
</evidence>
<keyword evidence="3" id="KW-0964">Secreted</keyword>